<dbReference type="EMBL" id="FLUQ01000001">
    <property type="protein sequence ID" value="SBW00061.1"/>
    <property type="molecule type" value="Genomic_DNA"/>
</dbReference>
<evidence type="ECO:0000256" key="1">
    <source>
        <dbReference type="SAM" id="Phobius"/>
    </source>
</evidence>
<gene>
    <name evidence="2" type="ORF">KL86DPRO_11716</name>
</gene>
<feature type="transmembrane region" description="Helical" evidence="1">
    <location>
        <begin position="42"/>
        <end position="64"/>
    </location>
</feature>
<keyword evidence="1" id="KW-0472">Membrane</keyword>
<keyword evidence="1" id="KW-1133">Transmembrane helix</keyword>
<keyword evidence="1" id="KW-0812">Transmembrane</keyword>
<name>A0A212JKW7_9DELT</name>
<proteinExistence type="predicted"/>
<sequence length="67" mass="7619">MCYGPAIFLPVRIRAMFEFEQLKTHGRHGGSPFCLEAFLKKIIILINYLKIVFFSQCGTLLAIIKAT</sequence>
<evidence type="ECO:0000313" key="2">
    <source>
        <dbReference type="EMBL" id="SBW00061.1"/>
    </source>
</evidence>
<protein>
    <submittedName>
        <fullName evidence="2">Uncharacterized protein</fullName>
    </submittedName>
</protein>
<accession>A0A212JKW7</accession>
<dbReference type="AlphaFoldDB" id="A0A212JKW7"/>
<reference evidence="2" key="1">
    <citation type="submission" date="2016-04" db="EMBL/GenBank/DDBJ databases">
        <authorList>
            <person name="Evans L.H."/>
            <person name="Alamgir A."/>
            <person name="Owens N."/>
            <person name="Weber N.D."/>
            <person name="Virtaneva K."/>
            <person name="Barbian K."/>
            <person name="Babar A."/>
            <person name="Rosenke K."/>
        </authorList>
    </citation>
    <scope>NUCLEOTIDE SEQUENCE</scope>
    <source>
        <strain evidence="2">86</strain>
    </source>
</reference>
<organism evidence="2">
    <name type="scientific">uncultured delta proteobacterium</name>
    <dbReference type="NCBI Taxonomy" id="34034"/>
    <lineage>
        <taxon>Bacteria</taxon>
        <taxon>Deltaproteobacteria</taxon>
        <taxon>environmental samples</taxon>
    </lineage>
</organism>